<feature type="signal peptide" evidence="1">
    <location>
        <begin position="1"/>
        <end position="21"/>
    </location>
</feature>
<keyword evidence="1" id="KW-0732">Signal</keyword>
<comment type="caution">
    <text evidence="2">The sequence shown here is derived from an EMBL/GenBank/DDBJ whole genome shotgun (WGS) entry which is preliminary data.</text>
</comment>
<reference evidence="2" key="1">
    <citation type="journal article" date="2023" name="Mol. Phylogenet. Evol.">
        <title>Genome-scale phylogeny and comparative genomics of the fungal order Sordariales.</title>
        <authorList>
            <person name="Hensen N."/>
            <person name="Bonometti L."/>
            <person name="Westerberg I."/>
            <person name="Brannstrom I.O."/>
            <person name="Guillou S."/>
            <person name="Cros-Aarteil S."/>
            <person name="Calhoun S."/>
            <person name="Haridas S."/>
            <person name="Kuo A."/>
            <person name="Mondo S."/>
            <person name="Pangilinan J."/>
            <person name="Riley R."/>
            <person name="LaButti K."/>
            <person name="Andreopoulos B."/>
            <person name="Lipzen A."/>
            <person name="Chen C."/>
            <person name="Yan M."/>
            <person name="Daum C."/>
            <person name="Ng V."/>
            <person name="Clum A."/>
            <person name="Steindorff A."/>
            <person name="Ohm R.A."/>
            <person name="Martin F."/>
            <person name="Silar P."/>
            <person name="Natvig D.O."/>
            <person name="Lalanne C."/>
            <person name="Gautier V."/>
            <person name="Ament-Velasquez S.L."/>
            <person name="Kruys A."/>
            <person name="Hutchinson M.I."/>
            <person name="Powell A.J."/>
            <person name="Barry K."/>
            <person name="Miller A.N."/>
            <person name="Grigoriev I.V."/>
            <person name="Debuchy R."/>
            <person name="Gladieux P."/>
            <person name="Hiltunen Thoren M."/>
            <person name="Johannesson H."/>
        </authorList>
    </citation>
    <scope>NUCLEOTIDE SEQUENCE</scope>
    <source>
        <strain evidence="2">PSN324</strain>
    </source>
</reference>
<dbReference type="EMBL" id="MU864966">
    <property type="protein sequence ID" value="KAK4462842.1"/>
    <property type="molecule type" value="Genomic_DNA"/>
</dbReference>
<organism evidence="2 3">
    <name type="scientific">Cladorrhinum samala</name>
    <dbReference type="NCBI Taxonomy" id="585594"/>
    <lineage>
        <taxon>Eukaryota</taxon>
        <taxon>Fungi</taxon>
        <taxon>Dikarya</taxon>
        <taxon>Ascomycota</taxon>
        <taxon>Pezizomycotina</taxon>
        <taxon>Sordariomycetes</taxon>
        <taxon>Sordariomycetidae</taxon>
        <taxon>Sordariales</taxon>
        <taxon>Podosporaceae</taxon>
        <taxon>Cladorrhinum</taxon>
    </lineage>
</organism>
<protein>
    <submittedName>
        <fullName evidence="2">Uncharacterized protein</fullName>
    </submittedName>
</protein>
<dbReference type="Proteomes" id="UP001321749">
    <property type="component" value="Unassembled WGS sequence"/>
</dbReference>
<gene>
    <name evidence="2" type="ORF">QBC42DRAFT_286013</name>
</gene>
<accession>A0AAV9HPK6</accession>
<evidence type="ECO:0000313" key="2">
    <source>
        <dbReference type="EMBL" id="KAK4462842.1"/>
    </source>
</evidence>
<name>A0AAV9HPK6_9PEZI</name>
<feature type="chain" id="PRO_5043384440" evidence="1">
    <location>
        <begin position="22"/>
        <end position="108"/>
    </location>
</feature>
<reference evidence="2" key="2">
    <citation type="submission" date="2023-06" db="EMBL/GenBank/DDBJ databases">
        <authorList>
            <consortium name="Lawrence Berkeley National Laboratory"/>
            <person name="Mondo S.J."/>
            <person name="Hensen N."/>
            <person name="Bonometti L."/>
            <person name="Westerberg I."/>
            <person name="Brannstrom I.O."/>
            <person name="Guillou S."/>
            <person name="Cros-Aarteil S."/>
            <person name="Calhoun S."/>
            <person name="Haridas S."/>
            <person name="Kuo A."/>
            <person name="Pangilinan J."/>
            <person name="Riley R."/>
            <person name="Labutti K."/>
            <person name="Andreopoulos B."/>
            <person name="Lipzen A."/>
            <person name="Chen C."/>
            <person name="Yanf M."/>
            <person name="Daum C."/>
            <person name="Ng V."/>
            <person name="Clum A."/>
            <person name="Steindorff A."/>
            <person name="Ohm R."/>
            <person name="Martin F."/>
            <person name="Silar P."/>
            <person name="Natvig D."/>
            <person name="Lalanne C."/>
            <person name="Gautier V."/>
            <person name="Ament-Velasquez S.L."/>
            <person name="Kruys A."/>
            <person name="Hutchinson M.I."/>
            <person name="Powell A.J."/>
            <person name="Barry K."/>
            <person name="Miller A.N."/>
            <person name="Grigoriev I.V."/>
            <person name="Debuchy R."/>
            <person name="Gladieux P."/>
            <person name="Thoren M.H."/>
            <person name="Johannesson H."/>
        </authorList>
    </citation>
    <scope>NUCLEOTIDE SEQUENCE</scope>
    <source>
        <strain evidence="2">PSN324</strain>
    </source>
</reference>
<evidence type="ECO:0000313" key="3">
    <source>
        <dbReference type="Proteomes" id="UP001321749"/>
    </source>
</evidence>
<keyword evidence="3" id="KW-1185">Reference proteome</keyword>
<proteinExistence type="predicted"/>
<dbReference type="AlphaFoldDB" id="A0AAV9HPK6"/>
<evidence type="ECO:0000256" key="1">
    <source>
        <dbReference type="SAM" id="SignalP"/>
    </source>
</evidence>
<sequence>MTATFTLVVLLSILNLSYLSAVPFESRASLPINIAAAIYRRLELGDGVAAEGAVSGVLLVFTVGSILIQTYACATILCEMTVECILPFSRFLSRRNGYHGRFSRFRKR</sequence>